<dbReference type="HAMAP" id="MF_00658">
    <property type="entry name" value="23SrRNA_methyltr_H"/>
    <property type="match status" value="1"/>
</dbReference>
<keyword evidence="1 6" id="KW-0698">rRNA processing</keyword>
<comment type="subunit">
    <text evidence="6">Homodimer.</text>
</comment>
<dbReference type="NCBIfam" id="TIGR00246">
    <property type="entry name" value="tRNA_RlmH_YbeA"/>
    <property type="match status" value="1"/>
</dbReference>
<dbReference type="PANTHER" id="PTHR33603">
    <property type="entry name" value="METHYLTRANSFERASE"/>
    <property type="match status" value="1"/>
</dbReference>
<dbReference type="EMBL" id="VULQ01000002">
    <property type="protein sequence ID" value="MSS77334.1"/>
    <property type="molecule type" value="Genomic_DNA"/>
</dbReference>
<keyword evidence="3 6" id="KW-0808">Transferase</keyword>
<feature type="binding site" evidence="6">
    <location>
        <begin position="128"/>
        <end position="133"/>
    </location>
    <ligand>
        <name>S-adenosyl-L-methionine</name>
        <dbReference type="ChEBI" id="CHEBI:59789"/>
    </ligand>
</feature>
<keyword evidence="6" id="KW-0963">Cytoplasm</keyword>
<protein>
    <recommendedName>
        <fullName evidence="6">Ribosomal RNA large subunit methyltransferase H</fullName>
        <ecNumber evidence="6">2.1.1.177</ecNumber>
    </recommendedName>
    <alternativeName>
        <fullName evidence="6">23S rRNA (pseudouridine1915-N3)-methyltransferase</fullName>
    </alternativeName>
    <alternativeName>
        <fullName evidence="6">23S rRNA m3Psi1915 methyltransferase</fullName>
    </alternativeName>
    <alternativeName>
        <fullName evidence="6">rRNA (pseudouridine-N3-)-methyltransferase RlmH</fullName>
    </alternativeName>
</protein>
<evidence type="ECO:0000313" key="8">
    <source>
        <dbReference type="Proteomes" id="UP000441925"/>
    </source>
</evidence>
<dbReference type="InterPro" id="IPR029028">
    <property type="entry name" value="Alpha/beta_knot_MTases"/>
</dbReference>
<evidence type="ECO:0000256" key="3">
    <source>
        <dbReference type="ARBA" id="ARBA00022679"/>
    </source>
</evidence>
<proteinExistence type="inferred from homology"/>
<name>A0A6N7VTE0_9FIRM</name>
<dbReference type="AlphaFoldDB" id="A0A6N7VTE0"/>
<comment type="similarity">
    <text evidence="5 6">Belongs to the RNA methyltransferase RlmH family.</text>
</comment>
<feature type="binding site" evidence="6">
    <location>
        <position position="109"/>
    </location>
    <ligand>
        <name>S-adenosyl-L-methionine</name>
        <dbReference type="ChEBI" id="CHEBI:59789"/>
    </ligand>
</feature>
<comment type="subcellular location">
    <subcellularLocation>
        <location evidence="6">Cytoplasm</location>
    </subcellularLocation>
</comment>
<evidence type="ECO:0000256" key="5">
    <source>
        <dbReference type="ARBA" id="ARBA00038303"/>
    </source>
</evidence>
<dbReference type="PANTHER" id="PTHR33603:SF1">
    <property type="entry name" value="RIBOSOMAL RNA LARGE SUBUNIT METHYLTRANSFERASE H"/>
    <property type="match status" value="1"/>
</dbReference>
<reference evidence="7 8" key="1">
    <citation type="submission" date="2019-08" db="EMBL/GenBank/DDBJ databases">
        <title>In-depth cultivation of the pig gut microbiome towards novel bacterial diversity and tailored functional studies.</title>
        <authorList>
            <person name="Wylensek D."/>
            <person name="Hitch T.C.A."/>
            <person name="Clavel T."/>
        </authorList>
    </citation>
    <scope>NUCLEOTIDE SEQUENCE [LARGE SCALE GENOMIC DNA]</scope>
    <source>
        <strain evidence="7 8">WCA-380-WT-2B</strain>
    </source>
</reference>
<comment type="function">
    <text evidence="6">Specifically methylates the pseudouridine at position 1915 (m3Psi1915) in 23S rRNA.</text>
</comment>
<keyword evidence="2 6" id="KW-0489">Methyltransferase</keyword>
<dbReference type="InterPro" id="IPR003742">
    <property type="entry name" value="RlmH-like"/>
</dbReference>
<accession>A0A6N7VTE0</accession>
<evidence type="ECO:0000313" key="7">
    <source>
        <dbReference type="EMBL" id="MSS77334.1"/>
    </source>
</evidence>
<dbReference type="EC" id="2.1.1.177" evidence="6"/>
<dbReference type="SUPFAM" id="SSF75217">
    <property type="entry name" value="alpha/beta knot"/>
    <property type="match status" value="1"/>
</dbReference>
<evidence type="ECO:0000256" key="1">
    <source>
        <dbReference type="ARBA" id="ARBA00022552"/>
    </source>
</evidence>
<dbReference type="RefSeq" id="WP_154539364.1">
    <property type="nucleotide sequence ID" value="NZ_JAXDSU010000002.1"/>
</dbReference>
<gene>
    <name evidence="6 7" type="primary">rlmH</name>
    <name evidence="7" type="ORF">FYJ26_02700</name>
</gene>
<evidence type="ECO:0000256" key="6">
    <source>
        <dbReference type="HAMAP-Rule" id="MF_00658"/>
    </source>
</evidence>
<feature type="binding site" evidence="6">
    <location>
        <position position="76"/>
    </location>
    <ligand>
        <name>S-adenosyl-L-methionine</name>
        <dbReference type="ChEBI" id="CHEBI:59789"/>
    </ligand>
</feature>
<evidence type="ECO:0000256" key="4">
    <source>
        <dbReference type="ARBA" id="ARBA00022691"/>
    </source>
</evidence>
<dbReference type="GO" id="GO:0070038">
    <property type="term" value="F:rRNA (pseudouridine-N3-)-methyltransferase activity"/>
    <property type="evidence" value="ECO:0007669"/>
    <property type="project" value="UniProtKB-UniRule"/>
</dbReference>
<sequence>MNITIVSVGKIKEKYFKDAIDEYKKRLSPFTKLKITEVSDEKAPENLSEAEIEIVKDKEGERILKKINDTDFVISLEIEGKSISSEKFSNMIKDEMNFGGGRELIFVIGGSNGLSKKISDRANYKLSFSKMTLPHKLMRLVLIEQIYRAFKIINNQPYHK</sequence>
<dbReference type="Pfam" id="PF02590">
    <property type="entry name" value="SPOUT_MTase"/>
    <property type="match status" value="1"/>
</dbReference>
<dbReference type="NCBIfam" id="NF000985">
    <property type="entry name" value="PRK00103.1-3"/>
    <property type="match status" value="1"/>
</dbReference>
<organism evidence="7 8">
    <name type="scientific">Anaerococcus porci</name>
    <dbReference type="NCBI Taxonomy" id="2652269"/>
    <lineage>
        <taxon>Bacteria</taxon>
        <taxon>Bacillati</taxon>
        <taxon>Bacillota</taxon>
        <taxon>Tissierellia</taxon>
        <taxon>Tissierellales</taxon>
        <taxon>Peptoniphilaceae</taxon>
        <taxon>Anaerococcus</taxon>
    </lineage>
</organism>
<keyword evidence="8" id="KW-1185">Reference proteome</keyword>
<dbReference type="PIRSF" id="PIRSF004505">
    <property type="entry name" value="MT_bac"/>
    <property type="match status" value="1"/>
</dbReference>
<dbReference type="GO" id="GO:0005737">
    <property type="term" value="C:cytoplasm"/>
    <property type="evidence" value="ECO:0007669"/>
    <property type="project" value="UniProtKB-SubCell"/>
</dbReference>
<comment type="catalytic activity">
    <reaction evidence="6">
        <text>pseudouridine(1915) in 23S rRNA + S-adenosyl-L-methionine = N(3)-methylpseudouridine(1915) in 23S rRNA + S-adenosyl-L-homocysteine + H(+)</text>
        <dbReference type="Rhea" id="RHEA:42752"/>
        <dbReference type="Rhea" id="RHEA-COMP:10221"/>
        <dbReference type="Rhea" id="RHEA-COMP:10222"/>
        <dbReference type="ChEBI" id="CHEBI:15378"/>
        <dbReference type="ChEBI" id="CHEBI:57856"/>
        <dbReference type="ChEBI" id="CHEBI:59789"/>
        <dbReference type="ChEBI" id="CHEBI:65314"/>
        <dbReference type="ChEBI" id="CHEBI:74486"/>
        <dbReference type="EC" id="2.1.1.177"/>
    </reaction>
</comment>
<dbReference type="InterPro" id="IPR029026">
    <property type="entry name" value="tRNA_m1G_MTases_N"/>
</dbReference>
<evidence type="ECO:0000256" key="2">
    <source>
        <dbReference type="ARBA" id="ARBA00022603"/>
    </source>
</evidence>
<dbReference type="Gene3D" id="3.40.1280.10">
    <property type="match status" value="1"/>
</dbReference>
<dbReference type="CDD" id="cd18081">
    <property type="entry name" value="RlmH-like"/>
    <property type="match status" value="1"/>
</dbReference>
<keyword evidence="4 6" id="KW-0949">S-adenosyl-L-methionine</keyword>
<comment type="caution">
    <text evidence="7">The sequence shown here is derived from an EMBL/GenBank/DDBJ whole genome shotgun (WGS) entry which is preliminary data.</text>
</comment>
<dbReference type="Proteomes" id="UP000441925">
    <property type="component" value="Unassembled WGS sequence"/>
</dbReference>